<accession>A0A1G1T9K7</accession>
<organism evidence="1 2">
    <name type="scientific">Hymenobacter glacialis</name>
    <dbReference type="NCBI Taxonomy" id="1908236"/>
    <lineage>
        <taxon>Bacteria</taxon>
        <taxon>Pseudomonadati</taxon>
        <taxon>Bacteroidota</taxon>
        <taxon>Cytophagia</taxon>
        <taxon>Cytophagales</taxon>
        <taxon>Hymenobacteraceae</taxon>
        <taxon>Hymenobacter</taxon>
    </lineage>
</organism>
<name>A0A1G1T9K7_9BACT</name>
<gene>
    <name evidence="1" type="ORF">BEN48_11255</name>
</gene>
<evidence type="ECO:0000313" key="1">
    <source>
        <dbReference type="EMBL" id="OGX87557.1"/>
    </source>
</evidence>
<dbReference type="STRING" id="1908236.BEN48_11255"/>
<evidence type="ECO:0000313" key="2">
    <source>
        <dbReference type="Proteomes" id="UP000177791"/>
    </source>
</evidence>
<dbReference type="AlphaFoldDB" id="A0A1G1T9K7"/>
<keyword evidence="2" id="KW-1185">Reference proteome</keyword>
<comment type="caution">
    <text evidence="1">The sequence shown here is derived from an EMBL/GenBank/DDBJ whole genome shotgun (WGS) entry which is preliminary data.</text>
</comment>
<protein>
    <submittedName>
        <fullName evidence="1">Uncharacterized protein</fullName>
    </submittedName>
</protein>
<dbReference type="Proteomes" id="UP000177791">
    <property type="component" value="Unassembled WGS sequence"/>
</dbReference>
<sequence length="76" mass="8807">MIQTLPYSTLLQYVYNELPLERQREVEEVLQHDPELASTCADLLLAQRALDGVRREPRPQTSEAILRYSRTFLASC</sequence>
<dbReference type="EMBL" id="MDZC01000036">
    <property type="protein sequence ID" value="OGX87557.1"/>
    <property type="molecule type" value="Genomic_DNA"/>
</dbReference>
<proteinExistence type="predicted"/>
<reference evidence="1 2" key="1">
    <citation type="submission" date="2016-08" db="EMBL/GenBank/DDBJ databases">
        <title>Hymenobacter coccineus sp. nov., Hymenobacter lapidarius sp. nov. and Hymenobacter glacialis sp. nov., isolated from Antarctic soil.</title>
        <authorList>
            <person name="Sedlacek I."/>
            <person name="Kralova S."/>
            <person name="Kyrova K."/>
            <person name="Maslanova I."/>
            <person name="Stankova E."/>
            <person name="Vrbovska V."/>
            <person name="Nemec M."/>
            <person name="Bartak M."/>
            <person name="Svec P."/>
            <person name="Busse H.-J."/>
            <person name="Pantucek R."/>
        </authorList>
    </citation>
    <scope>NUCLEOTIDE SEQUENCE [LARGE SCALE GENOMIC DNA]</scope>
    <source>
        <strain evidence="1 2">CCM 8648</strain>
    </source>
</reference>